<dbReference type="OrthoDB" id="8582979at2"/>
<dbReference type="STRING" id="211165.GCA_000317285_01266"/>
<feature type="transmembrane region" description="Helical" evidence="1">
    <location>
        <begin position="116"/>
        <end position="136"/>
    </location>
</feature>
<evidence type="ECO:0000313" key="2">
    <source>
        <dbReference type="EMBL" id="RUR86045.1"/>
    </source>
</evidence>
<feature type="transmembrane region" description="Helical" evidence="1">
    <location>
        <begin position="143"/>
        <end position="167"/>
    </location>
</feature>
<dbReference type="EMBL" id="RSCJ01000002">
    <property type="protein sequence ID" value="RUR86045.1"/>
    <property type="molecule type" value="Genomic_DNA"/>
</dbReference>
<feature type="transmembrane region" description="Helical" evidence="1">
    <location>
        <begin position="204"/>
        <end position="226"/>
    </location>
</feature>
<keyword evidence="1" id="KW-0812">Transmembrane</keyword>
<evidence type="ECO:0000313" key="3">
    <source>
        <dbReference type="Proteomes" id="UP000268857"/>
    </source>
</evidence>
<sequence>MKRIFRTALTLLSVYYAYMVEYRAELILWVLSGSLPIILMGVWTQAAQGGNFGLTPVDFARYFLAVFLVRQLTVVWAIWDVEKEVIEGKLSNRLLQPLDPVWHHVASHLGERGARIPFTFLLIGLFFILYPQAFWIPSLGEICLFLLAGVLAFILRFVIQYTFALFAFWTERASAIENFWFLFYLFLSGMIAPLDVFPEPVRTVVLFTPFPYLIDFPASILVGLPVDMTRGFLATLGWILLFLILNRWLWRQGLKQYSGMGA</sequence>
<dbReference type="PANTHER" id="PTHR36832:SF1">
    <property type="entry name" value="SLR1174 PROTEIN"/>
    <property type="match status" value="1"/>
</dbReference>
<dbReference type="PANTHER" id="PTHR36832">
    <property type="entry name" value="SLR1174 PROTEIN-RELATED"/>
    <property type="match status" value="1"/>
</dbReference>
<dbReference type="AlphaFoldDB" id="A0A433NQD3"/>
<proteinExistence type="predicted"/>
<name>A0A433NQD3_CHLFR</name>
<keyword evidence="1" id="KW-0472">Membrane</keyword>
<gene>
    <name evidence="2" type="ORF">PCC6912_08700</name>
</gene>
<reference evidence="2 3" key="1">
    <citation type="journal article" date="2019" name="Genome Biol. Evol.">
        <title>Day and night: Metabolic profiles and evolutionary relationships of six axenic non-marine cyanobacteria.</title>
        <authorList>
            <person name="Will S.E."/>
            <person name="Henke P."/>
            <person name="Boedeker C."/>
            <person name="Huang S."/>
            <person name="Brinkmann H."/>
            <person name="Rohde M."/>
            <person name="Jarek M."/>
            <person name="Friedl T."/>
            <person name="Seufert S."/>
            <person name="Schumacher M."/>
            <person name="Overmann J."/>
            <person name="Neumann-Schaal M."/>
            <person name="Petersen J."/>
        </authorList>
    </citation>
    <scope>NUCLEOTIDE SEQUENCE [LARGE SCALE GENOMIC DNA]</scope>
    <source>
        <strain evidence="2 3">PCC 6912</strain>
    </source>
</reference>
<comment type="caution">
    <text evidence="2">The sequence shown here is derived from an EMBL/GenBank/DDBJ whole genome shotgun (WGS) entry which is preliminary data.</text>
</comment>
<evidence type="ECO:0000256" key="1">
    <source>
        <dbReference type="SAM" id="Phobius"/>
    </source>
</evidence>
<dbReference type="InterPro" id="IPR010390">
    <property type="entry name" value="ABC-2_transporter-like"/>
</dbReference>
<organism evidence="2 3">
    <name type="scientific">Chlorogloeopsis fritschii PCC 6912</name>
    <dbReference type="NCBI Taxonomy" id="211165"/>
    <lineage>
        <taxon>Bacteria</taxon>
        <taxon>Bacillati</taxon>
        <taxon>Cyanobacteriota</taxon>
        <taxon>Cyanophyceae</taxon>
        <taxon>Nostocales</taxon>
        <taxon>Chlorogloeopsidaceae</taxon>
        <taxon>Chlorogloeopsis</taxon>
    </lineage>
</organism>
<dbReference type="Proteomes" id="UP000268857">
    <property type="component" value="Unassembled WGS sequence"/>
</dbReference>
<feature type="transmembrane region" description="Helical" evidence="1">
    <location>
        <begin position="29"/>
        <end position="47"/>
    </location>
</feature>
<dbReference type="RefSeq" id="WP_016873986.1">
    <property type="nucleotide sequence ID" value="NZ_AJLN01000049.1"/>
</dbReference>
<accession>A0A433NQD3</accession>
<protein>
    <submittedName>
        <fullName evidence="2">Multidrug ABC transporter permease</fullName>
    </submittedName>
</protein>
<feature type="transmembrane region" description="Helical" evidence="1">
    <location>
        <begin position="59"/>
        <end position="79"/>
    </location>
</feature>
<feature type="transmembrane region" description="Helical" evidence="1">
    <location>
        <begin position="232"/>
        <end position="250"/>
    </location>
</feature>
<feature type="transmembrane region" description="Helical" evidence="1">
    <location>
        <begin position="179"/>
        <end position="197"/>
    </location>
</feature>
<keyword evidence="1" id="KW-1133">Transmembrane helix</keyword>
<dbReference type="Pfam" id="PF06182">
    <property type="entry name" value="ABC2_membrane_6"/>
    <property type="match status" value="1"/>
</dbReference>
<keyword evidence="3" id="KW-1185">Reference proteome</keyword>